<accession>A0A0F7L9S5</accession>
<protein>
    <submittedName>
        <fullName evidence="2">Uncharacterized protein</fullName>
    </submittedName>
</protein>
<sequence length="55" mass="5597">MLACGALLAHRETEPGCLPSSSTANTSAGVGGRPRGFALRSTGAGFISGRSRRHL</sequence>
<evidence type="ECO:0000256" key="1">
    <source>
        <dbReference type="SAM" id="MobiDB-lite"/>
    </source>
</evidence>
<name>A0A0F7L9S5_9VIRU</name>
<reference evidence="2" key="2">
    <citation type="submission" date="2015-03" db="EMBL/GenBank/DDBJ databases">
        <authorList>
            <person name="Chow C.-E.T."/>
            <person name="Winget D.M."/>
            <person name="White R.A.III."/>
            <person name="Hallam S.J."/>
            <person name="Suttle C.A."/>
        </authorList>
    </citation>
    <scope>NUCLEOTIDE SEQUENCE</scope>
    <source>
        <strain evidence="2">Oxic1_6</strain>
    </source>
</reference>
<organism evidence="2">
    <name type="scientific">uncultured marine virus</name>
    <dbReference type="NCBI Taxonomy" id="186617"/>
    <lineage>
        <taxon>Viruses</taxon>
        <taxon>environmental samples</taxon>
    </lineage>
</organism>
<feature type="region of interest" description="Disordered" evidence="1">
    <location>
        <begin position="15"/>
        <end position="55"/>
    </location>
</feature>
<reference evidence="2" key="1">
    <citation type="journal article" date="2015" name="Front. Microbiol.">
        <title>Combining genomic sequencing methods to explore viral diversity and reveal potential virus-host interactions.</title>
        <authorList>
            <person name="Chow C.E."/>
            <person name="Winget D.M."/>
            <person name="White R.A.III."/>
            <person name="Hallam S.J."/>
            <person name="Suttle C.A."/>
        </authorList>
    </citation>
    <scope>NUCLEOTIDE SEQUENCE</scope>
    <source>
        <strain evidence="2">Oxic1_6</strain>
    </source>
</reference>
<evidence type="ECO:0000313" key="2">
    <source>
        <dbReference type="EMBL" id="AKH48127.1"/>
    </source>
</evidence>
<dbReference type="EMBL" id="KR029601">
    <property type="protein sequence ID" value="AKH48127.1"/>
    <property type="molecule type" value="Genomic_DNA"/>
</dbReference>
<feature type="compositionally biased region" description="Polar residues" evidence="1">
    <location>
        <begin position="19"/>
        <end position="28"/>
    </location>
</feature>
<proteinExistence type="predicted"/>